<evidence type="ECO:0000313" key="2">
    <source>
        <dbReference type="Proteomes" id="UP000269945"/>
    </source>
</evidence>
<comment type="caution">
    <text evidence="1">The sequence shown here is derived from an EMBL/GenBank/DDBJ whole genome shotgun (WGS) entry which is preliminary data.</text>
</comment>
<dbReference type="Proteomes" id="UP000269945">
    <property type="component" value="Unassembled WGS sequence"/>
</dbReference>
<protein>
    <submittedName>
        <fullName evidence="1">Uncharacterized protein</fullName>
    </submittedName>
</protein>
<name>A0A9X9M9C0_GULGU</name>
<keyword evidence="2" id="KW-1185">Reference proteome</keyword>
<evidence type="ECO:0000313" key="1">
    <source>
        <dbReference type="EMBL" id="VCX39924.1"/>
    </source>
</evidence>
<dbReference type="AlphaFoldDB" id="A0A9X9M9C0"/>
<sequence length="65" mass="7261">MPVLCQAQSKIRFCGVQLCSKCLRQMGVLYSTGLPYVLVFKDTRVFTCYPKIINSVPFPSQVCPG</sequence>
<reference evidence="1 2" key="1">
    <citation type="submission" date="2018-10" db="EMBL/GenBank/DDBJ databases">
        <authorList>
            <person name="Ekblom R."/>
            <person name="Jareborg N."/>
        </authorList>
    </citation>
    <scope>NUCLEOTIDE SEQUENCE [LARGE SCALE GENOMIC DNA]</scope>
    <source>
        <tissue evidence="1">Muscle</tissue>
    </source>
</reference>
<organism evidence="1 2">
    <name type="scientific">Gulo gulo</name>
    <name type="common">Wolverine</name>
    <name type="synonym">Gluton</name>
    <dbReference type="NCBI Taxonomy" id="48420"/>
    <lineage>
        <taxon>Eukaryota</taxon>
        <taxon>Metazoa</taxon>
        <taxon>Chordata</taxon>
        <taxon>Craniata</taxon>
        <taxon>Vertebrata</taxon>
        <taxon>Euteleostomi</taxon>
        <taxon>Mammalia</taxon>
        <taxon>Eutheria</taxon>
        <taxon>Laurasiatheria</taxon>
        <taxon>Carnivora</taxon>
        <taxon>Caniformia</taxon>
        <taxon>Musteloidea</taxon>
        <taxon>Mustelidae</taxon>
        <taxon>Guloninae</taxon>
        <taxon>Gulo</taxon>
    </lineage>
</organism>
<gene>
    <name evidence="1" type="ORF">BN2614_LOCUS1</name>
</gene>
<accession>A0A9X9M9C0</accession>
<dbReference type="EMBL" id="CYRY02044767">
    <property type="protein sequence ID" value="VCX39924.1"/>
    <property type="molecule type" value="Genomic_DNA"/>
</dbReference>
<proteinExistence type="predicted"/>